<dbReference type="InterPro" id="IPR029062">
    <property type="entry name" value="Class_I_gatase-like"/>
</dbReference>
<dbReference type="FunFam" id="3.40.50.880:FF:000022">
    <property type="entry name" value="protein deglycase DJ-1"/>
    <property type="match status" value="1"/>
</dbReference>
<feature type="domain" description="DJ-1/PfpI" evidence="3">
    <location>
        <begin position="7"/>
        <end position="166"/>
    </location>
</feature>
<dbReference type="GO" id="GO:0006979">
    <property type="term" value="P:response to oxidative stress"/>
    <property type="evidence" value="ECO:0000318"/>
    <property type="project" value="GO_Central"/>
</dbReference>
<dbReference type="GO" id="GO:0023051">
    <property type="term" value="P:regulation of signaling"/>
    <property type="evidence" value="ECO:0007669"/>
    <property type="project" value="UniProtKB-ARBA"/>
</dbReference>
<dbReference type="AlphaFoldDB" id="A9V0C7"/>
<organism evidence="4 5">
    <name type="scientific">Monosiga brevicollis</name>
    <name type="common">Choanoflagellate</name>
    <dbReference type="NCBI Taxonomy" id="81824"/>
    <lineage>
        <taxon>Eukaryota</taxon>
        <taxon>Choanoflagellata</taxon>
        <taxon>Craspedida</taxon>
        <taxon>Salpingoecidae</taxon>
        <taxon>Monosiga</taxon>
    </lineage>
</organism>
<evidence type="ECO:0000313" key="4">
    <source>
        <dbReference type="EMBL" id="EDQ89134.1"/>
    </source>
</evidence>
<dbReference type="GO" id="GO:0005739">
    <property type="term" value="C:mitochondrion"/>
    <property type="evidence" value="ECO:0000318"/>
    <property type="project" value="GO_Central"/>
</dbReference>
<dbReference type="GeneID" id="5891342"/>
<dbReference type="PANTHER" id="PTHR48094">
    <property type="entry name" value="PROTEIN/NUCLEIC ACID DEGLYCASE DJ-1-RELATED"/>
    <property type="match status" value="1"/>
</dbReference>
<comment type="subcellular location">
    <subcellularLocation>
        <location evidence="1">Cytoplasm</location>
    </subcellularLocation>
</comment>
<dbReference type="OMA" id="CSGDLWQ"/>
<evidence type="ECO:0000259" key="3">
    <source>
        <dbReference type="Pfam" id="PF01965"/>
    </source>
</evidence>
<protein>
    <recommendedName>
        <fullName evidence="3">DJ-1/PfpI domain-containing protein</fullName>
    </recommendedName>
</protein>
<dbReference type="KEGG" id="mbr:MONBRDRAFT_8547"/>
<dbReference type="NCBIfam" id="TIGR01383">
    <property type="entry name" value="not_thiJ"/>
    <property type="match status" value="1"/>
</dbReference>
<dbReference type="GO" id="GO:0005634">
    <property type="term" value="C:nucleus"/>
    <property type="evidence" value="ECO:0000318"/>
    <property type="project" value="GO_Central"/>
</dbReference>
<dbReference type="STRING" id="81824.A9V0C7"/>
<accession>A9V0C7</accession>
<dbReference type="FunCoup" id="A9V0C7">
    <property type="interactions" value="774"/>
</dbReference>
<dbReference type="Proteomes" id="UP000001357">
    <property type="component" value="Unassembled WGS sequence"/>
</dbReference>
<sequence length="188" mass="19293">MAEEASKRALVLLAPGAEEMETVITVDVLRRAKLEVVLAGLESADPITCSRNVVLVPDMALAAAQASGPFDVLVLPGGAGGAAALRDSATLTAALTCLSLSLLAAATTVLAKHNIGAGKRATSHPGVADDVRSHFQYSEDRVVVDGNLITSRGPGTTMEFALAIVRHLLGEAAVQTVAPPMIMYPGQA</sequence>
<dbReference type="SUPFAM" id="SSF52317">
    <property type="entry name" value="Class I glutamine amidotransferase-like"/>
    <property type="match status" value="1"/>
</dbReference>
<proteinExistence type="predicted"/>
<dbReference type="InParanoid" id="A9V0C7"/>
<evidence type="ECO:0000313" key="5">
    <source>
        <dbReference type="Proteomes" id="UP000001357"/>
    </source>
</evidence>
<evidence type="ECO:0000256" key="2">
    <source>
        <dbReference type="ARBA" id="ARBA00022490"/>
    </source>
</evidence>
<dbReference type="GO" id="GO:1903189">
    <property type="term" value="P:glyoxal metabolic process"/>
    <property type="evidence" value="ECO:0000318"/>
    <property type="project" value="GO_Central"/>
</dbReference>
<gene>
    <name evidence="4" type="ORF">MONBRDRAFT_8547</name>
</gene>
<dbReference type="InterPro" id="IPR006287">
    <property type="entry name" value="DJ-1"/>
</dbReference>
<dbReference type="Gene3D" id="3.40.50.880">
    <property type="match status" value="1"/>
</dbReference>
<dbReference type="GO" id="GO:0010646">
    <property type="term" value="P:regulation of cell communication"/>
    <property type="evidence" value="ECO:0007669"/>
    <property type="project" value="UniProtKB-ARBA"/>
</dbReference>
<dbReference type="GO" id="GO:0005737">
    <property type="term" value="C:cytoplasm"/>
    <property type="evidence" value="ECO:0000318"/>
    <property type="project" value="GO_Central"/>
</dbReference>
<evidence type="ECO:0000256" key="1">
    <source>
        <dbReference type="ARBA" id="ARBA00004496"/>
    </source>
</evidence>
<dbReference type="PANTHER" id="PTHR48094:SF12">
    <property type="entry name" value="PARKINSON DISEASE PROTEIN 7 HOMOLOG"/>
    <property type="match status" value="1"/>
</dbReference>
<dbReference type="CDD" id="cd03135">
    <property type="entry name" value="GATase1_DJ-1"/>
    <property type="match status" value="1"/>
</dbReference>
<keyword evidence="2" id="KW-0963">Cytoplasm</keyword>
<reference evidence="4 5" key="1">
    <citation type="journal article" date="2008" name="Nature">
        <title>The genome of the choanoflagellate Monosiga brevicollis and the origin of metazoans.</title>
        <authorList>
            <consortium name="JGI Sequencing"/>
            <person name="King N."/>
            <person name="Westbrook M.J."/>
            <person name="Young S.L."/>
            <person name="Kuo A."/>
            <person name="Abedin M."/>
            <person name="Chapman J."/>
            <person name="Fairclough S."/>
            <person name="Hellsten U."/>
            <person name="Isogai Y."/>
            <person name="Letunic I."/>
            <person name="Marr M."/>
            <person name="Pincus D."/>
            <person name="Putnam N."/>
            <person name="Rokas A."/>
            <person name="Wright K.J."/>
            <person name="Zuzow R."/>
            <person name="Dirks W."/>
            <person name="Good M."/>
            <person name="Goodstein D."/>
            <person name="Lemons D."/>
            <person name="Li W."/>
            <person name="Lyons J.B."/>
            <person name="Morris A."/>
            <person name="Nichols S."/>
            <person name="Richter D.J."/>
            <person name="Salamov A."/>
            <person name="Bork P."/>
            <person name="Lim W.A."/>
            <person name="Manning G."/>
            <person name="Miller W.T."/>
            <person name="McGinnis W."/>
            <person name="Shapiro H."/>
            <person name="Tjian R."/>
            <person name="Grigoriev I.V."/>
            <person name="Rokhsar D."/>
        </authorList>
    </citation>
    <scope>NUCLEOTIDE SEQUENCE [LARGE SCALE GENOMIC DNA]</scope>
    <source>
        <strain evidence="5">MX1 / ATCC 50154</strain>
    </source>
</reference>
<dbReference type="Pfam" id="PF01965">
    <property type="entry name" value="DJ-1_PfpI"/>
    <property type="match status" value="1"/>
</dbReference>
<dbReference type="RefSeq" id="XP_001746239.1">
    <property type="nucleotide sequence ID" value="XM_001746187.1"/>
</dbReference>
<dbReference type="EMBL" id="CH991552">
    <property type="protein sequence ID" value="EDQ89134.1"/>
    <property type="molecule type" value="Genomic_DNA"/>
</dbReference>
<dbReference type="InterPro" id="IPR002818">
    <property type="entry name" value="DJ-1/PfpI"/>
</dbReference>
<dbReference type="eggNOG" id="KOG2764">
    <property type="taxonomic scope" value="Eukaryota"/>
</dbReference>
<keyword evidence="5" id="KW-1185">Reference proteome</keyword>
<dbReference type="InterPro" id="IPR050325">
    <property type="entry name" value="Prot/Nucl_acid_deglycase"/>
</dbReference>
<name>A9V0C7_MONBE</name>